<evidence type="ECO:0000256" key="4">
    <source>
        <dbReference type="ARBA" id="ARBA00022475"/>
    </source>
</evidence>
<feature type="transmembrane region" description="Helical" evidence="8">
    <location>
        <begin position="315"/>
        <end position="332"/>
    </location>
</feature>
<keyword evidence="10" id="KW-1185">Reference proteome</keyword>
<feature type="transmembrane region" description="Helical" evidence="8">
    <location>
        <begin position="122"/>
        <end position="143"/>
    </location>
</feature>
<dbReference type="SUPFAM" id="SSF81345">
    <property type="entry name" value="ABC transporter involved in vitamin B12 uptake, BtuC"/>
    <property type="match status" value="1"/>
</dbReference>
<dbReference type="Gene3D" id="1.10.3470.10">
    <property type="entry name" value="ABC transporter involved in vitamin B12 uptake, BtuC"/>
    <property type="match status" value="1"/>
</dbReference>
<evidence type="ECO:0000256" key="1">
    <source>
        <dbReference type="ARBA" id="ARBA00004651"/>
    </source>
</evidence>
<evidence type="ECO:0000256" key="6">
    <source>
        <dbReference type="ARBA" id="ARBA00022989"/>
    </source>
</evidence>
<protein>
    <submittedName>
        <fullName evidence="9">Hemin ABC transporter permease</fullName>
    </submittedName>
</protein>
<evidence type="ECO:0000256" key="7">
    <source>
        <dbReference type="ARBA" id="ARBA00023136"/>
    </source>
</evidence>
<dbReference type="InterPro" id="IPR000522">
    <property type="entry name" value="ABC_transptr_permease_BtuC"/>
</dbReference>
<keyword evidence="5 8" id="KW-0812">Transmembrane</keyword>
<comment type="similarity">
    <text evidence="2">Belongs to the binding-protein-dependent transport system permease family. FecCD subfamily.</text>
</comment>
<dbReference type="CDD" id="cd06550">
    <property type="entry name" value="TM_ABC_iron-siderophores_like"/>
    <property type="match status" value="1"/>
</dbReference>
<comment type="subcellular location">
    <subcellularLocation>
        <location evidence="1">Cell membrane</location>
        <topology evidence="1">Multi-pass membrane protein</topology>
    </subcellularLocation>
</comment>
<keyword evidence="6 8" id="KW-1133">Transmembrane helix</keyword>
<reference evidence="9 10" key="1">
    <citation type="journal article" date="2014" name="Int. J. Syst. Evol. Microbiol.">
        <title>Complete genome sequence of Corynebacterium casei LMG S-19264T (=DSM 44701T), isolated from a smear-ripened cheese.</title>
        <authorList>
            <consortium name="US DOE Joint Genome Institute (JGI-PGF)"/>
            <person name="Walter F."/>
            <person name="Albersmeier A."/>
            <person name="Kalinowski J."/>
            <person name="Ruckert C."/>
        </authorList>
    </citation>
    <scope>NUCLEOTIDE SEQUENCE [LARGE SCALE GENOMIC DNA]</scope>
    <source>
        <strain evidence="9 10">CGMCC 1.15896</strain>
    </source>
</reference>
<keyword evidence="7 8" id="KW-0472">Membrane</keyword>
<feature type="transmembrane region" description="Helical" evidence="8">
    <location>
        <begin position="286"/>
        <end position="309"/>
    </location>
</feature>
<dbReference type="FunFam" id="1.10.3470.10:FF:000001">
    <property type="entry name" value="Vitamin B12 ABC transporter permease BtuC"/>
    <property type="match status" value="1"/>
</dbReference>
<dbReference type="PANTHER" id="PTHR30472:SF67">
    <property type="entry name" value="PERMEASE OF ABC TRANSPORTER-RELATED"/>
    <property type="match status" value="1"/>
</dbReference>
<dbReference type="GO" id="GO:0022857">
    <property type="term" value="F:transmembrane transporter activity"/>
    <property type="evidence" value="ECO:0007669"/>
    <property type="project" value="InterPro"/>
</dbReference>
<dbReference type="InterPro" id="IPR037294">
    <property type="entry name" value="ABC_BtuC-like"/>
</dbReference>
<dbReference type="AlphaFoldDB" id="A0A916RLB9"/>
<proteinExistence type="inferred from homology"/>
<dbReference type="PANTHER" id="PTHR30472">
    <property type="entry name" value="FERRIC ENTEROBACTIN TRANSPORT SYSTEM PERMEASE PROTEIN"/>
    <property type="match status" value="1"/>
</dbReference>
<dbReference type="EMBL" id="BMKB01000005">
    <property type="protein sequence ID" value="GGA58026.1"/>
    <property type="molecule type" value="Genomic_DNA"/>
</dbReference>
<dbReference type="Proteomes" id="UP000596977">
    <property type="component" value="Unassembled WGS sequence"/>
</dbReference>
<dbReference type="GO" id="GO:0033214">
    <property type="term" value="P:siderophore-iron import into cell"/>
    <property type="evidence" value="ECO:0007669"/>
    <property type="project" value="TreeGrafter"/>
</dbReference>
<name>A0A916RLB9_9HYPH</name>
<gene>
    <name evidence="9" type="ORF">GCM10011499_30300</name>
</gene>
<sequence>MEQSSDNHYGLVLAGVGLALALAIAAGVFWGTANLPVDERIKALLRLPDAQRNLELIIWEWRLPRVIAVALVGAALSLAGVIMQALLRNPLADPYLLGLSSGASAAATASIVWLPAVVMTTVGLPLLAFAGAMVAFLVTLGLAFRPGRGMDKLMLILAGIAVSLFFSSVSAFFLHIADPHVTRNALSFLMGSASGTKWSQLWPLAVVVPVACLAVFALSRHLDAVLLGDERAVALGVPLNAMRVGLFSVAALLAGLAVAIAGIVGFVGLVVPHMARLLVGASHRRLVPLAVVLGMIVLVVVDLLCRIVLAPEELPLGVLLALFAAPPFVVILRRVRRGL</sequence>
<organism evidence="9 10">
    <name type="scientific">Pelagibacterium lentulum</name>
    <dbReference type="NCBI Taxonomy" id="2029865"/>
    <lineage>
        <taxon>Bacteria</taxon>
        <taxon>Pseudomonadati</taxon>
        <taxon>Pseudomonadota</taxon>
        <taxon>Alphaproteobacteria</taxon>
        <taxon>Hyphomicrobiales</taxon>
        <taxon>Devosiaceae</taxon>
        <taxon>Pelagibacterium</taxon>
    </lineage>
</organism>
<accession>A0A916RLB9</accession>
<feature type="transmembrane region" description="Helical" evidence="8">
    <location>
        <begin position="259"/>
        <end position="279"/>
    </location>
</feature>
<evidence type="ECO:0000313" key="9">
    <source>
        <dbReference type="EMBL" id="GGA58026.1"/>
    </source>
</evidence>
<evidence type="ECO:0000256" key="8">
    <source>
        <dbReference type="SAM" id="Phobius"/>
    </source>
</evidence>
<feature type="transmembrane region" description="Helical" evidence="8">
    <location>
        <begin position="9"/>
        <end position="30"/>
    </location>
</feature>
<evidence type="ECO:0000313" key="10">
    <source>
        <dbReference type="Proteomes" id="UP000596977"/>
    </source>
</evidence>
<evidence type="ECO:0000256" key="5">
    <source>
        <dbReference type="ARBA" id="ARBA00022692"/>
    </source>
</evidence>
<feature type="transmembrane region" description="Helical" evidence="8">
    <location>
        <begin position="201"/>
        <end position="220"/>
    </location>
</feature>
<keyword evidence="3" id="KW-0813">Transport</keyword>
<keyword evidence="4" id="KW-1003">Cell membrane</keyword>
<dbReference type="Pfam" id="PF01032">
    <property type="entry name" value="FecCD"/>
    <property type="match status" value="1"/>
</dbReference>
<feature type="transmembrane region" description="Helical" evidence="8">
    <location>
        <begin position="155"/>
        <end position="177"/>
    </location>
</feature>
<comment type="caution">
    <text evidence="9">The sequence shown here is derived from an EMBL/GenBank/DDBJ whole genome shotgun (WGS) entry which is preliminary data.</text>
</comment>
<feature type="transmembrane region" description="Helical" evidence="8">
    <location>
        <begin position="94"/>
        <end position="116"/>
    </location>
</feature>
<dbReference type="RefSeq" id="WP_206513537.1">
    <property type="nucleotide sequence ID" value="NZ_BMKB01000005.1"/>
</dbReference>
<feature type="transmembrane region" description="Helical" evidence="8">
    <location>
        <begin position="66"/>
        <end position="87"/>
    </location>
</feature>
<evidence type="ECO:0000256" key="2">
    <source>
        <dbReference type="ARBA" id="ARBA00007935"/>
    </source>
</evidence>
<evidence type="ECO:0000256" key="3">
    <source>
        <dbReference type="ARBA" id="ARBA00022448"/>
    </source>
</evidence>
<dbReference type="GO" id="GO:0005886">
    <property type="term" value="C:plasma membrane"/>
    <property type="evidence" value="ECO:0007669"/>
    <property type="project" value="UniProtKB-SubCell"/>
</dbReference>